<name>A0ACB9XPI0_CHAAC</name>
<gene>
    <name evidence="1" type="ORF">KUCAC02_023246</name>
</gene>
<proteinExistence type="predicted"/>
<evidence type="ECO:0000313" key="1">
    <source>
        <dbReference type="EMBL" id="KAI4829186.1"/>
    </source>
</evidence>
<evidence type="ECO:0000313" key="2">
    <source>
        <dbReference type="Proteomes" id="UP001057452"/>
    </source>
</evidence>
<accession>A0ACB9XPI0</accession>
<reference evidence="1" key="1">
    <citation type="submission" date="2022-05" db="EMBL/GenBank/DDBJ databases">
        <title>Chromosome-level genome of Chaenocephalus aceratus.</title>
        <authorList>
            <person name="Park H."/>
        </authorList>
    </citation>
    <scope>NUCLEOTIDE SEQUENCE</scope>
    <source>
        <strain evidence="1">KU_202001</strain>
    </source>
</reference>
<organism evidence="1 2">
    <name type="scientific">Chaenocephalus aceratus</name>
    <name type="common">Blackfin icefish</name>
    <name type="synonym">Chaenichthys aceratus</name>
    <dbReference type="NCBI Taxonomy" id="36190"/>
    <lineage>
        <taxon>Eukaryota</taxon>
        <taxon>Metazoa</taxon>
        <taxon>Chordata</taxon>
        <taxon>Craniata</taxon>
        <taxon>Vertebrata</taxon>
        <taxon>Euteleostomi</taxon>
        <taxon>Actinopterygii</taxon>
        <taxon>Neopterygii</taxon>
        <taxon>Teleostei</taxon>
        <taxon>Neoteleostei</taxon>
        <taxon>Acanthomorphata</taxon>
        <taxon>Eupercaria</taxon>
        <taxon>Perciformes</taxon>
        <taxon>Notothenioidei</taxon>
        <taxon>Channichthyidae</taxon>
        <taxon>Chaenocephalus</taxon>
    </lineage>
</organism>
<keyword evidence="2" id="KW-1185">Reference proteome</keyword>
<dbReference type="Proteomes" id="UP001057452">
    <property type="component" value="Chromosome 4"/>
</dbReference>
<dbReference type="EMBL" id="CM043788">
    <property type="protein sequence ID" value="KAI4829186.1"/>
    <property type="molecule type" value="Genomic_DNA"/>
</dbReference>
<comment type="caution">
    <text evidence="1">The sequence shown here is derived from an EMBL/GenBank/DDBJ whole genome shotgun (WGS) entry which is preliminary data.</text>
</comment>
<protein>
    <submittedName>
        <fullName evidence="1">Uncharacterized protein</fullName>
    </submittedName>
</protein>
<sequence>MPKRRQPSKRKLGNQWWTKKALEIQQLADSGDTRGFFDATRAVYGPSYRRLTPIRSKDGLLLLKDKDAIANRWKEHFKDLLNRDTIEMEALDQLPQQPIIESMGKPPSLGEVLDAIKNMKNNKAAGPDGIPAEVLKKGGPDLLKHIHALLPKIWEEEEISAQLRDALIVSIFKKGDRADCGNYSGISLLSTIRKALARVLANRLTPLSESILPECYQKSSLSFNFYQILQCL</sequence>